<dbReference type="RefSeq" id="WP_254577775.1">
    <property type="nucleotide sequence ID" value="NZ_CP100595.1"/>
</dbReference>
<sequence>MKFNSRVIKRREKLLKQKKLKQMEQTESLYNIEPLESRTLLSADPVLGGAQAVLLLNNDQNTYSQTSYETIKNTLDDSDGSRTELLKDNTRLEALDSNNNKTVVLDIKEMLNADGTLETILFIDPLDLNDHIYLGTDGTTNTSAGIHLNAQLFEDIKNEFDTIVVGSVAGSNDFTVLGSGDGTANLELDDNLYIVSNPNNSTTNITSKLSFLNGNNLTTFVADVMTNKNTTYAAPIIVSGDEVYFNSDGYYDSSEEGIQFDDTINGSTSNDKLAILASGNMTFKDKIGDTNPLEHLSITGNNMNFDLEVITDGDFVITSTNGNILFNDSVTVNGNLYIEGANTIIFQNTLDVTGNIYLEGNEIDFANYVNKDVTFDANRTITLKPTDKSVNIEVSSPSKVGADYEDINSLNLSSTELGYLSEKFGKIIIGHEDGMDSYNDTTSTGHASSGLGDIILGQIGLFGSTFNDDVYLFGNNIIVDDNQNSSAILSVKDSIYFEAYNNIEIYNKVTTSNDISFYSVEGSISQKDYNEVDNDNRTGEYEFLDADNLTAVAKTGIDLSSIFVNNIDIKNTGNGDININIVDLKDDKGTSDTSDDTDIVNGYTYKKDVNVTALEQTDENGTGTTTLTTENGTITVLSSANSGRGITINSSETTTIESKDRDTSDSDDFDILVNNNIQTNDRNLYLVADKSITVADGIYTNSSNGGDIAYTAGLDIAVSIITTSSNVTLTAGGSVLDNLSGETSNILGTTTSLTITAEAGIGTSSDDIDTTVANITLTNGTSGDIYLQETDILEIKGITQSGSGVIDIVVDSGDINQTGNVTSTSGDISIEATSGNITMTAQKYTTSTSGNITYDANLNVNISILSTSSNITVTSGDAITDTLVSEDANIIADEVTLSAVNGIGTSEDNDIDTSVSTISLSNTTSGDIFIQEDNDLIISSINSQGSNADVVVTTENGSIETTNSITDSVTGDILLQAIGATSDITIGAALLSTTGNISLNAGRSVNLNSNVTTNGNSKTVDILANDSITMIDGTTIQTNNGNIILDATAGSVTIDSVNAGTADIATYAGTSISDIDESSLITANDLLLKSGSTIGTGINHLNTTVDNLTVNSGDNTFLTESTDINIDSVDVEINRVDSTGVATPTTSHATQSDINSSGALVLQTQDGSITTIVNDGDIITGGNTLLKTSEIAEGSSSDSDITLGGSISITNGNISISSSDNVNINNNIISNTINKTIDVLASSNITMIDGTSVTSSDGNISFEANTGNVISETINAGTGAVAIKTAGTINDIDSSSLITAQSLLIDALGKVGTTTNHINTNITTLSANAGAGLYITENDGVSIDSVDVEVNRVANTAIATETTNDAQEKLISTEKLVLVATLGNIEVTSNSSNDVSSNGDTLISALDGAVTLSDDLITGTGNLSILANTTFAQNSNITTAGTVDVEANTSITMVDVITNANDSNIRYSTSGEISLAQLTTSADVSIIAGSVSDSNADTNNITADELRLEVIGSTGVGTNHIETDVNTLSSNGGSLFVTEANDITINQTSQIVVQRVGSDTTLTTTNTTDTTQSDINSSGALVLQTQDGSITTIVNDGDIITGGNTLLKTSEIAEGSSSDSDITLGGSISITNGNISISSSDNVNINNNIISNTINKTIDVLVSSNITMIDGTSVTSTDGNISFEANTGNVISETINAGTGAVAIKTAGTINDIDSSSLITAQSLLIDALGKVGTTTNHINTNITTLSANAGAGLYITENDGVSIDSVDVEVNRVANTAIATETTNDAQEKLISTEKLVLVATLGNIEVTSNSSNDVSSNGDTLISALDGAVTLSDDLITGTGNLSILANTTFAQNSNITTAGTVDVEANTSITMVDVITNANDSNIRYSTSGEISLAQLTTSADVSIIAGSVSDSNADTNNITADELRLEVIGSTGAGINHIETDVNTLSSNGGSLFVTEANDITINQTSQIVVQRVGSDITLTTTNTTDATQSDINSSGALVLQTQDGSITTVVNDGDIITGGNTLLKTSEIAEGTSSDSDITLGGSISITNGNISISSSDNVNVNNNIISNTISKTIDVLASSNITMIDGTSVTGSDGNISFEANTGNVISETINAGTGDVIINAGDKISNIDNNSLITADKLLLNTGNSIGSSSNHINTTINSLSAKADTNDVDTTDDNDIFVTNTQALIIDSITIDINRVDTSATIDTDTTGTTQEDISTSDNGNIVIKASDITLEGGSDTIGLNTLGTGNVKLNATSGNITLNDNVNAGSGDITVLAGTSIIQSGDILTTDGTVELEATAGSISMGDGVKTSSNENIRYEASTSLSLGLITTSKNVSLVAGTITDSAGLDTSDTTVDIQAKELRVETTDLSGGLGIGANHIETTVEVISVKTGTSGAFISETDDVLVDEVEDTEDSSDGISVNRVLDTAVVTASIITDASQSDIVTSGDLVLQTLDGSITTVSDSGDISTGGNTLLKTIDEDDKEDNININSNITSLSNISIVSAQNFNLAANAKVESTGVNSTIDIFISSVDGDVSLEDTSSIVSNDSNIRVKADDIKLSSIDAGTASISLYALGNILDNGDTTTDLVSKNLRVFAQNGGAGNDTTTINSLDIDADNITANIGVNGIYIEDLDDLTVTYIDDINVNNVNSQALVLSQRTDEIQEDIKTKDSGVISITTDSTLTIKEGELVNPSTNANTDDGLGISGSDNIVLNSTSGNIDIQSGITSSSGDITINAQTSISQTGKIEVQGLNNLLKVTTQTGSIVMNDDSIIKAVDSTTQIELNSAANIEVETIESLGQVSITAGGNLTDIDLTGDSEVDITAVDLILNVTNEIGSLDNNIETDITTIESTSSNLYLDETDDLFVNSITGTQVNLTANKITDGTNTSIQATTLTVNANEIGESNNHLNTDVNTMNVTVENDTVYLTEKDAITINIDKLLGEIKATELTVNANEIGENTNHLNTDVNTMNVTVANDTVYLTEKDAIIITIDKLLGEIKATTLTINANEIGEITNHLNTDVNIINVNASNNTVYLSEKDSIIVNSTSLFGTIEASDLTISANSVGSTVNYLNTNVDTLNAQITNDIYLIENDDLKIDTVDAINMYVIANSNIENKDVNSLVKTDKLIIDALNVNLNTEIKTIKANVVNDITINEKDNLLGTIIAEDLILDVAFSTLLTDVETMTLNSSDSIYVTQIDDVIVKDSNAINILAIESSNGDLYLDKLTAETVTVKVSEDKRILDNNDELTNVESENLNMLGKGAYTEGNLINPETIETMGQKAIEIDTTKLYLGNHDTAKIKNNTINDTMYGLLIERDNYSMQYVAQSEFERELTEINTELSTGMEDIVMWEFEAAINYQSLNQSSNVNSAYNEYVVRNTQITQNDNIRALRSFEVQTVSTVAEHTVIMPSVEYSTYTSSIGFIDIERTSNNILFDYDDEEYELWTEDLVL</sequence>
<accession>A0ABY5E9Y5</accession>
<gene>
    <name evidence="1" type="ORF">NJU99_05770</name>
</gene>
<evidence type="ECO:0000313" key="1">
    <source>
        <dbReference type="EMBL" id="UTJ07601.1"/>
    </source>
</evidence>
<dbReference type="EMBL" id="CP100595">
    <property type="protein sequence ID" value="UTJ07601.1"/>
    <property type="molecule type" value="Genomic_DNA"/>
</dbReference>
<keyword evidence="2" id="KW-1185">Reference proteome</keyword>
<organism evidence="1 2">
    <name type="scientific">Arcobacter roscoffensis</name>
    <dbReference type="NCBI Taxonomy" id="2961520"/>
    <lineage>
        <taxon>Bacteria</taxon>
        <taxon>Pseudomonadati</taxon>
        <taxon>Campylobacterota</taxon>
        <taxon>Epsilonproteobacteria</taxon>
        <taxon>Campylobacterales</taxon>
        <taxon>Arcobacteraceae</taxon>
        <taxon>Arcobacter</taxon>
    </lineage>
</organism>
<reference evidence="1" key="1">
    <citation type="submission" date="2022-07" db="EMBL/GenBank/DDBJ databases">
        <title>Arcobacter roscoffensis sp. nov., a marine bacterium isolated from coastal seawater collected from Roscoff, France.</title>
        <authorList>
            <person name="Pascual J."/>
            <person name="Lepeaux C."/>
            <person name="Methner A."/>
            <person name="Overmann J."/>
        </authorList>
    </citation>
    <scope>NUCLEOTIDE SEQUENCE</scope>
    <source>
        <strain evidence="1">ARW1-2F2</strain>
    </source>
</reference>
<proteinExistence type="predicted"/>
<dbReference type="Proteomes" id="UP001060012">
    <property type="component" value="Chromosome"/>
</dbReference>
<name>A0ABY5E9Y5_9BACT</name>
<evidence type="ECO:0000313" key="2">
    <source>
        <dbReference type="Proteomes" id="UP001060012"/>
    </source>
</evidence>
<protein>
    <submittedName>
        <fullName evidence="1">Uncharacterized protein</fullName>
    </submittedName>
</protein>